<comment type="caution">
    <text evidence="2">The sequence shown here is derived from an EMBL/GenBank/DDBJ whole genome shotgun (WGS) entry which is preliminary data.</text>
</comment>
<evidence type="ECO:0000256" key="1">
    <source>
        <dbReference type="SAM" id="SignalP"/>
    </source>
</evidence>
<feature type="signal peptide" evidence="1">
    <location>
        <begin position="1"/>
        <end position="21"/>
    </location>
</feature>
<dbReference type="EMBL" id="ML986578">
    <property type="protein sequence ID" value="KAF2270838.1"/>
    <property type="molecule type" value="Genomic_DNA"/>
</dbReference>
<protein>
    <submittedName>
        <fullName evidence="2">Uncharacterized protein</fullName>
    </submittedName>
</protein>
<accession>A0A9P4NCY5</accession>
<organism evidence="2 3">
    <name type="scientific">Lojkania enalia</name>
    <dbReference type="NCBI Taxonomy" id="147567"/>
    <lineage>
        <taxon>Eukaryota</taxon>
        <taxon>Fungi</taxon>
        <taxon>Dikarya</taxon>
        <taxon>Ascomycota</taxon>
        <taxon>Pezizomycotina</taxon>
        <taxon>Dothideomycetes</taxon>
        <taxon>Pleosporomycetidae</taxon>
        <taxon>Pleosporales</taxon>
        <taxon>Pleosporales incertae sedis</taxon>
        <taxon>Lojkania</taxon>
    </lineage>
</organism>
<evidence type="ECO:0000313" key="2">
    <source>
        <dbReference type="EMBL" id="KAF2270838.1"/>
    </source>
</evidence>
<evidence type="ECO:0000313" key="3">
    <source>
        <dbReference type="Proteomes" id="UP000800093"/>
    </source>
</evidence>
<feature type="chain" id="PRO_5040340761" evidence="1">
    <location>
        <begin position="22"/>
        <end position="238"/>
    </location>
</feature>
<gene>
    <name evidence="2" type="ORF">CC78DRAFT_573195</name>
</gene>
<keyword evidence="1" id="KW-0732">Signal</keyword>
<keyword evidence="3" id="KW-1185">Reference proteome</keyword>
<dbReference type="AlphaFoldDB" id="A0A9P4NCY5"/>
<name>A0A9P4NCY5_9PLEO</name>
<reference evidence="3" key="1">
    <citation type="journal article" date="2020" name="Stud. Mycol.">
        <title>101 Dothideomycetes genomes: A test case for predicting lifestyles and emergence of pathogens.</title>
        <authorList>
            <person name="Haridas S."/>
            <person name="Albert R."/>
            <person name="Binder M."/>
            <person name="Bloem J."/>
            <person name="LaButti K."/>
            <person name="Salamov A."/>
            <person name="Andreopoulos B."/>
            <person name="Baker S."/>
            <person name="Barry K."/>
            <person name="Bills G."/>
            <person name="Bluhm B."/>
            <person name="Cannon C."/>
            <person name="Castanera R."/>
            <person name="Culley D."/>
            <person name="Daum C."/>
            <person name="Ezra D."/>
            <person name="Gonzalez J."/>
            <person name="Henrissat B."/>
            <person name="Kuo A."/>
            <person name="Liang C."/>
            <person name="Lipzen A."/>
            <person name="Lutzoni F."/>
            <person name="Magnuson J."/>
            <person name="Mondo S."/>
            <person name="Nolan M."/>
            <person name="Ohm R."/>
            <person name="Pangilinan J."/>
            <person name="Park H.-J."/>
            <person name="Ramirez L."/>
            <person name="Alfaro M."/>
            <person name="Sun H."/>
            <person name="Tritt A."/>
            <person name="Yoshinaga Y."/>
            <person name="Zwiers L.-H."/>
            <person name="Turgeon B."/>
            <person name="Goodwin S."/>
            <person name="Spatafora J."/>
            <person name="Crous P."/>
            <person name="Grigoriev I."/>
        </authorList>
    </citation>
    <scope>NUCLEOTIDE SEQUENCE [LARGE SCALE GENOMIC DNA]</scope>
    <source>
        <strain evidence="3">CBS 304.66</strain>
    </source>
</reference>
<dbReference type="OrthoDB" id="3936754at2759"/>
<dbReference type="Proteomes" id="UP000800093">
    <property type="component" value="Unassembled WGS sequence"/>
</dbReference>
<sequence>MRISPLLILSLPSSISAPVTAAPARTLCRCNIADAIAASSLHPPALETSGRLDVCSKLGSELENLRRMEPELYQAYIKKQLVEHQPNSTPTEDDMRAQTTGVMMKLAANGLGSSVEKVVRAPTGRTGERRERIICHSEPEVYPAYDDSQMTLLVLQVIVALTILACIAEGITHLTDWFEHRGHRRRYIRLSGAERRLRIQSAPGVLSSFGEKPQSDIPYLIRVGYEAKDDGEMNRPVL</sequence>
<proteinExistence type="predicted"/>